<feature type="transmembrane region" description="Helical" evidence="6">
    <location>
        <begin position="338"/>
        <end position="361"/>
    </location>
</feature>
<organism evidence="7 8">
    <name type="scientific">Pontixanthobacter aquaemixtae</name>
    <dbReference type="NCBI Taxonomy" id="1958940"/>
    <lineage>
        <taxon>Bacteria</taxon>
        <taxon>Pseudomonadati</taxon>
        <taxon>Pseudomonadota</taxon>
        <taxon>Alphaproteobacteria</taxon>
        <taxon>Sphingomonadales</taxon>
        <taxon>Erythrobacteraceae</taxon>
        <taxon>Pontixanthobacter</taxon>
    </lineage>
</organism>
<protein>
    <submittedName>
        <fullName evidence="7">Oligosaccharide flippase family protein</fullName>
    </submittedName>
</protein>
<feature type="transmembrane region" description="Helical" evidence="6">
    <location>
        <begin position="401"/>
        <end position="418"/>
    </location>
</feature>
<sequence>MSSQQSTLRALAKAGMSLGVLRIASMALTLLVGILLARQLGAADYGIYALAMAVVTFTGVLTEFGLPLLAMREFASADAKQNWGEVRGLVKWADRFILTISAIIVGGFLAAALIWDFAKQSVFLATMMWAIVLVPIVAIAKFRGLALLSLGHTFAGQFAVLVLRPGLFVVALAVLWVSGSTLGPAEAMAWQFGAAFAALLCVLGLYLRYRPAAMLAAKPVNRWREWISATIPMGMTEGLRLLQAQLAIVLLGVMMTSADAGLFRVADASAMVGLVFISIVNVVCAPHLARLFAEQNLAELQRLLGVVAFAMTFVVGVVTVIVTPFAGPLMSLVFGSEFAASASPLVILLVGNTIACLFGPVSTLCNMTGLEKHVTVGSALAVVAQLASALVLIPLMGLDGAAISVVIGMLLWRLFLTVKVRQIIGIDPGILATDFRYLADALAQYATSLRSKNAGTKNGNP</sequence>
<evidence type="ECO:0000256" key="3">
    <source>
        <dbReference type="ARBA" id="ARBA00022692"/>
    </source>
</evidence>
<keyword evidence="2" id="KW-1003">Cell membrane</keyword>
<proteinExistence type="predicted"/>
<dbReference type="Proteomes" id="UP000442714">
    <property type="component" value="Unassembled WGS sequence"/>
</dbReference>
<keyword evidence="4 6" id="KW-1133">Transmembrane helix</keyword>
<feature type="transmembrane region" description="Helical" evidence="6">
    <location>
        <begin position="303"/>
        <end position="326"/>
    </location>
</feature>
<feature type="transmembrane region" description="Helical" evidence="6">
    <location>
        <begin position="189"/>
        <end position="209"/>
    </location>
</feature>
<feature type="transmembrane region" description="Helical" evidence="6">
    <location>
        <begin position="241"/>
        <end position="258"/>
    </location>
</feature>
<feature type="transmembrane region" description="Helical" evidence="6">
    <location>
        <begin position="373"/>
        <end position="395"/>
    </location>
</feature>
<reference evidence="7 8" key="1">
    <citation type="submission" date="2019-12" db="EMBL/GenBank/DDBJ databases">
        <title>Genomic-based taxomic classification of the family Erythrobacteraceae.</title>
        <authorList>
            <person name="Xu L."/>
        </authorList>
    </citation>
    <scope>NUCLEOTIDE SEQUENCE [LARGE SCALE GENOMIC DNA]</scope>
    <source>
        <strain evidence="7 8">KCTC 52763</strain>
    </source>
</reference>
<comment type="caution">
    <text evidence="7">The sequence shown here is derived from an EMBL/GenBank/DDBJ whole genome shotgun (WGS) entry which is preliminary data.</text>
</comment>
<feature type="transmembrane region" description="Helical" evidence="6">
    <location>
        <begin position="20"/>
        <end position="41"/>
    </location>
</feature>
<evidence type="ECO:0000256" key="5">
    <source>
        <dbReference type="ARBA" id="ARBA00023136"/>
    </source>
</evidence>
<accession>A0A844ZTS9</accession>
<feature type="transmembrane region" description="Helical" evidence="6">
    <location>
        <begin position="92"/>
        <end position="115"/>
    </location>
</feature>
<evidence type="ECO:0000256" key="1">
    <source>
        <dbReference type="ARBA" id="ARBA00004651"/>
    </source>
</evidence>
<keyword evidence="5 6" id="KW-0472">Membrane</keyword>
<evidence type="ECO:0000313" key="8">
    <source>
        <dbReference type="Proteomes" id="UP000442714"/>
    </source>
</evidence>
<dbReference type="InterPro" id="IPR050833">
    <property type="entry name" value="Poly_Biosynth_Transport"/>
</dbReference>
<keyword evidence="8" id="KW-1185">Reference proteome</keyword>
<feature type="transmembrane region" description="Helical" evidence="6">
    <location>
        <begin position="154"/>
        <end position="177"/>
    </location>
</feature>
<gene>
    <name evidence="7" type="ORF">GRI41_11005</name>
</gene>
<dbReference type="Pfam" id="PF01943">
    <property type="entry name" value="Polysacc_synt"/>
    <property type="match status" value="1"/>
</dbReference>
<keyword evidence="3 6" id="KW-0812">Transmembrane</keyword>
<evidence type="ECO:0000256" key="2">
    <source>
        <dbReference type="ARBA" id="ARBA00022475"/>
    </source>
</evidence>
<evidence type="ECO:0000313" key="7">
    <source>
        <dbReference type="EMBL" id="MXO91353.1"/>
    </source>
</evidence>
<dbReference type="PANTHER" id="PTHR30250">
    <property type="entry name" value="PST FAMILY PREDICTED COLANIC ACID TRANSPORTER"/>
    <property type="match status" value="1"/>
</dbReference>
<feature type="transmembrane region" description="Helical" evidence="6">
    <location>
        <begin position="121"/>
        <end position="142"/>
    </location>
</feature>
<comment type="subcellular location">
    <subcellularLocation>
        <location evidence="1">Cell membrane</location>
        <topology evidence="1">Multi-pass membrane protein</topology>
    </subcellularLocation>
</comment>
<feature type="transmembrane region" description="Helical" evidence="6">
    <location>
        <begin position="47"/>
        <end position="71"/>
    </location>
</feature>
<dbReference type="InterPro" id="IPR002797">
    <property type="entry name" value="Polysacc_synth"/>
</dbReference>
<dbReference type="GO" id="GO:0005886">
    <property type="term" value="C:plasma membrane"/>
    <property type="evidence" value="ECO:0007669"/>
    <property type="project" value="UniProtKB-SubCell"/>
</dbReference>
<evidence type="ECO:0000256" key="6">
    <source>
        <dbReference type="SAM" id="Phobius"/>
    </source>
</evidence>
<name>A0A844ZTS9_9SPHN</name>
<dbReference type="AlphaFoldDB" id="A0A844ZTS9"/>
<dbReference type="PANTHER" id="PTHR30250:SF11">
    <property type="entry name" value="O-ANTIGEN TRANSPORTER-RELATED"/>
    <property type="match status" value="1"/>
</dbReference>
<evidence type="ECO:0000256" key="4">
    <source>
        <dbReference type="ARBA" id="ARBA00022989"/>
    </source>
</evidence>
<dbReference type="EMBL" id="WTYX01000002">
    <property type="protein sequence ID" value="MXO91353.1"/>
    <property type="molecule type" value="Genomic_DNA"/>
</dbReference>
<feature type="transmembrane region" description="Helical" evidence="6">
    <location>
        <begin position="270"/>
        <end position="291"/>
    </location>
</feature>